<dbReference type="OrthoDB" id="6021021at2759"/>
<dbReference type="Proteomes" id="UP001153636">
    <property type="component" value="Chromosome 18"/>
</dbReference>
<evidence type="ECO:0000256" key="2">
    <source>
        <dbReference type="ARBA" id="ARBA00007193"/>
    </source>
</evidence>
<keyword evidence="6 13" id="KW-1133">Transmembrane helix</keyword>
<keyword evidence="8 12" id="KW-0406">Ion transport</keyword>
<evidence type="ECO:0000256" key="1">
    <source>
        <dbReference type="ARBA" id="ARBA00004141"/>
    </source>
</evidence>
<evidence type="ECO:0000256" key="11">
    <source>
        <dbReference type="ARBA" id="ARBA00023303"/>
    </source>
</evidence>
<sequence length="526" mass="61225">MIIENKNEGSTNEQKICGTNAKFYFREYCQNTSIHGFKYLSDNQKRLHCERIWWIFSIFISLSLCITLIMQIYSKWENSPVIVSFATKETPIWQIPFPVVTICPETKSIPKKFDYKKYLDLKEKNLEINSEEENKFGLLSLLCQYNESMNIETNFTGTSEEIQQFYEEVQPDFFKIISDCKFMAKNVNCSDIFVPVFTDVGICYSFNLLDRNDIYRENVVQYKNFQSAPRTNWSLENGYPITDGKNTYPRRALFSGVIFALEAKLTVYEEDLDYVCSSSIQGFMMDISHPSRVPRPKYYHSKIPLDQVVMVTTLLDMMSTSNAVKNYHPRRRNCYMPDERPLTFFKVYTQQNCKLECLTNFTMNKCGCTTIFMPRERGTRICNGVDYHCVYLAEMDMLNASMDGHLLKLKGGSKRTECDCLPICSKMNYNIQSSQLAWKWKNKVANYTKGKHMAMFQIFFKDNQFITSERNELFGPIDFVANLGGLLGLFIGFSLLSLVEIIYYLTLRLVANLKLFGKKNWSGHAE</sequence>
<evidence type="ECO:0000313" key="14">
    <source>
        <dbReference type="EMBL" id="CAH1104796.1"/>
    </source>
</evidence>
<organism evidence="14 15">
    <name type="scientific">Psylliodes chrysocephalus</name>
    <dbReference type="NCBI Taxonomy" id="3402493"/>
    <lineage>
        <taxon>Eukaryota</taxon>
        <taxon>Metazoa</taxon>
        <taxon>Ecdysozoa</taxon>
        <taxon>Arthropoda</taxon>
        <taxon>Hexapoda</taxon>
        <taxon>Insecta</taxon>
        <taxon>Pterygota</taxon>
        <taxon>Neoptera</taxon>
        <taxon>Endopterygota</taxon>
        <taxon>Coleoptera</taxon>
        <taxon>Polyphaga</taxon>
        <taxon>Cucujiformia</taxon>
        <taxon>Chrysomeloidea</taxon>
        <taxon>Chrysomelidae</taxon>
        <taxon>Galerucinae</taxon>
        <taxon>Alticini</taxon>
        <taxon>Psylliodes</taxon>
    </lineage>
</organism>
<dbReference type="PROSITE" id="PS01206">
    <property type="entry name" value="ASC"/>
    <property type="match status" value="1"/>
</dbReference>
<dbReference type="Gene3D" id="2.60.470.10">
    <property type="entry name" value="Acid-sensing ion channels like domains"/>
    <property type="match status" value="1"/>
</dbReference>
<evidence type="ECO:0000256" key="9">
    <source>
        <dbReference type="ARBA" id="ARBA00023136"/>
    </source>
</evidence>
<evidence type="ECO:0000313" key="15">
    <source>
        <dbReference type="Proteomes" id="UP001153636"/>
    </source>
</evidence>
<evidence type="ECO:0000256" key="7">
    <source>
        <dbReference type="ARBA" id="ARBA00023053"/>
    </source>
</evidence>
<evidence type="ECO:0000256" key="5">
    <source>
        <dbReference type="ARBA" id="ARBA00022692"/>
    </source>
</evidence>
<evidence type="ECO:0000256" key="4">
    <source>
        <dbReference type="ARBA" id="ARBA00022461"/>
    </source>
</evidence>
<evidence type="ECO:0000256" key="6">
    <source>
        <dbReference type="ARBA" id="ARBA00022989"/>
    </source>
</evidence>
<accession>A0A9P0GBE7</accession>
<dbReference type="InterPro" id="IPR020903">
    <property type="entry name" value="ENaC_CS"/>
</dbReference>
<evidence type="ECO:0000256" key="12">
    <source>
        <dbReference type="RuleBase" id="RU000679"/>
    </source>
</evidence>
<reference evidence="14" key="1">
    <citation type="submission" date="2022-01" db="EMBL/GenBank/DDBJ databases">
        <authorList>
            <person name="King R."/>
        </authorList>
    </citation>
    <scope>NUCLEOTIDE SEQUENCE</scope>
</reference>
<dbReference type="Gene3D" id="1.10.287.820">
    <property type="entry name" value="Acid-sensing ion channel domain"/>
    <property type="match status" value="1"/>
</dbReference>
<comment type="subcellular location">
    <subcellularLocation>
        <location evidence="1">Membrane</location>
        <topology evidence="1">Multi-pass membrane protein</topology>
    </subcellularLocation>
</comment>
<protein>
    <submittedName>
        <fullName evidence="14">Uncharacterized protein</fullName>
    </submittedName>
</protein>
<keyword evidence="4 12" id="KW-0894">Sodium channel</keyword>
<keyword evidence="7" id="KW-0915">Sodium</keyword>
<dbReference type="GO" id="GO:0015280">
    <property type="term" value="F:ligand-gated sodium channel activity"/>
    <property type="evidence" value="ECO:0007669"/>
    <property type="project" value="TreeGrafter"/>
</dbReference>
<keyword evidence="10 12" id="KW-0739">Sodium transport</keyword>
<dbReference type="AlphaFoldDB" id="A0A9P0GBE7"/>
<dbReference type="PRINTS" id="PR01078">
    <property type="entry name" value="AMINACHANNEL"/>
</dbReference>
<dbReference type="GO" id="GO:0005886">
    <property type="term" value="C:plasma membrane"/>
    <property type="evidence" value="ECO:0007669"/>
    <property type="project" value="TreeGrafter"/>
</dbReference>
<dbReference type="PANTHER" id="PTHR11690">
    <property type="entry name" value="AMILORIDE-SENSITIVE SODIUM CHANNEL-RELATED"/>
    <property type="match status" value="1"/>
</dbReference>
<evidence type="ECO:0000256" key="8">
    <source>
        <dbReference type="ARBA" id="ARBA00023065"/>
    </source>
</evidence>
<keyword evidence="3 12" id="KW-0813">Transport</keyword>
<dbReference type="Pfam" id="PF00858">
    <property type="entry name" value="ASC"/>
    <property type="match status" value="1"/>
</dbReference>
<evidence type="ECO:0000256" key="13">
    <source>
        <dbReference type="SAM" id="Phobius"/>
    </source>
</evidence>
<comment type="similarity">
    <text evidence="2 12">Belongs to the amiloride-sensitive sodium channel (TC 1.A.6) family.</text>
</comment>
<dbReference type="InterPro" id="IPR001873">
    <property type="entry name" value="ENaC"/>
</dbReference>
<evidence type="ECO:0000256" key="3">
    <source>
        <dbReference type="ARBA" id="ARBA00022448"/>
    </source>
</evidence>
<keyword evidence="11 12" id="KW-0407">Ion channel</keyword>
<keyword evidence="15" id="KW-1185">Reference proteome</keyword>
<name>A0A9P0GBE7_9CUCU</name>
<feature type="transmembrane region" description="Helical" evidence="13">
    <location>
        <begin position="52"/>
        <end position="73"/>
    </location>
</feature>
<evidence type="ECO:0000256" key="10">
    <source>
        <dbReference type="ARBA" id="ARBA00023201"/>
    </source>
</evidence>
<feature type="transmembrane region" description="Helical" evidence="13">
    <location>
        <begin position="479"/>
        <end position="505"/>
    </location>
</feature>
<dbReference type="EMBL" id="OV651830">
    <property type="protein sequence ID" value="CAH1104796.1"/>
    <property type="molecule type" value="Genomic_DNA"/>
</dbReference>
<keyword evidence="9 13" id="KW-0472">Membrane</keyword>
<keyword evidence="5 12" id="KW-0812">Transmembrane</keyword>
<dbReference type="PANTHER" id="PTHR11690:SF288">
    <property type="entry name" value="AMILORIDE-SENSITIVE NA+ CHANNEL-RELATED"/>
    <property type="match status" value="1"/>
</dbReference>
<proteinExistence type="inferred from homology"/>
<gene>
    <name evidence="14" type="ORF">PSYICH_LOCUS5786</name>
</gene>